<keyword evidence="23" id="KW-1185">Reference proteome</keyword>
<feature type="compositionally biased region" description="Basic and acidic residues" evidence="20">
    <location>
        <begin position="1682"/>
        <end position="1691"/>
    </location>
</feature>
<name>A0A427YNC9_9TREE</name>
<dbReference type="FunFam" id="3.40.50.2000:FF:000029">
    <property type="entry name" value="Sterol 3-beta-glucosyltransferase"/>
    <property type="match status" value="1"/>
</dbReference>
<feature type="domain" description="PH" evidence="21">
    <location>
        <begin position="592"/>
        <end position="683"/>
    </location>
</feature>
<proteinExistence type="inferred from homology"/>
<feature type="region of interest" description="Disordered" evidence="20">
    <location>
        <begin position="320"/>
        <end position="342"/>
    </location>
</feature>
<evidence type="ECO:0000256" key="12">
    <source>
        <dbReference type="ARBA" id="ARBA00023011"/>
    </source>
</evidence>
<evidence type="ECO:0000256" key="1">
    <source>
        <dbReference type="ARBA" id="ARBA00004170"/>
    </source>
</evidence>
<comment type="similarity">
    <text evidence="3">Belongs to the glycosyltransferase 28 family.</text>
</comment>
<dbReference type="Pfam" id="PF03033">
    <property type="entry name" value="Glyco_transf_28"/>
    <property type="match status" value="1"/>
</dbReference>
<dbReference type="InterPro" id="IPR001849">
    <property type="entry name" value="PH_domain"/>
</dbReference>
<keyword evidence="8" id="KW-0328">Glycosyltransferase</keyword>
<keyword evidence="6" id="KW-0963">Cytoplasm</keyword>
<evidence type="ECO:0000256" key="11">
    <source>
        <dbReference type="ARBA" id="ARBA00022955"/>
    </source>
</evidence>
<evidence type="ECO:0000256" key="20">
    <source>
        <dbReference type="SAM" id="MobiDB-lite"/>
    </source>
</evidence>
<dbReference type="FunFam" id="3.40.50.2000:FF:000009">
    <property type="entry name" value="Sterol 3-beta-glucosyltransferase UGT80A2"/>
    <property type="match status" value="1"/>
</dbReference>
<dbReference type="STRING" id="1890683.A0A427YNC9"/>
<comment type="caution">
    <text evidence="22">The sequence shown here is derived from an EMBL/GenBank/DDBJ whole genome shotgun (WGS) entry which is preliminary data.</text>
</comment>
<keyword evidence="9 22" id="KW-0808">Transferase</keyword>
<comment type="catalytic activity">
    <reaction evidence="18">
        <text>ergosterol + UDP-alpha-D-glucose = ergosteryl 3-beta-D-glucoside + UDP + H(+)</text>
        <dbReference type="Rhea" id="RHEA:61836"/>
        <dbReference type="ChEBI" id="CHEBI:15378"/>
        <dbReference type="ChEBI" id="CHEBI:16933"/>
        <dbReference type="ChEBI" id="CHEBI:52973"/>
        <dbReference type="ChEBI" id="CHEBI:58223"/>
        <dbReference type="ChEBI" id="CHEBI:58885"/>
    </reaction>
    <physiologicalReaction direction="left-to-right" evidence="18">
        <dbReference type="Rhea" id="RHEA:61837"/>
    </physiologicalReaction>
</comment>
<dbReference type="InterPro" id="IPR004182">
    <property type="entry name" value="GRAM"/>
</dbReference>
<evidence type="ECO:0000256" key="17">
    <source>
        <dbReference type="ARBA" id="ARBA00029843"/>
    </source>
</evidence>
<dbReference type="CDD" id="cd03784">
    <property type="entry name" value="GT1_Gtf-like"/>
    <property type="match status" value="1"/>
</dbReference>
<dbReference type="PROSITE" id="PS50003">
    <property type="entry name" value="PH_DOMAIN"/>
    <property type="match status" value="1"/>
</dbReference>
<dbReference type="Gene3D" id="2.30.29.30">
    <property type="entry name" value="Pleckstrin-homology domain (PH domain)/Phosphotyrosine-binding domain (PTB)"/>
    <property type="match status" value="2"/>
</dbReference>
<dbReference type="Pfam" id="PF00169">
    <property type="entry name" value="PH"/>
    <property type="match status" value="1"/>
</dbReference>
<evidence type="ECO:0000256" key="16">
    <source>
        <dbReference type="ARBA" id="ARBA00023221"/>
    </source>
</evidence>
<feature type="compositionally biased region" description="Basic and acidic residues" evidence="20">
    <location>
        <begin position="804"/>
        <end position="824"/>
    </location>
</feature>
<keyword evidence="7" id="KW-0444">Lipid biosynthesis</keyword>
<dbReference type="SUPFAM" id="SSF53756">
    <property type="entry name" value="UDP-Glycosyltransferase/glycogen phosphorylase"/>
    <property type="match status" value="1"/>
</dbReference>
<dbReference type="GO" id="GO:0016906">
    <property type="term" value="F:sterol 3-beta-glucosyltransferase activity"/>
    <property type="evidence" value="ECO:0007669"/>
    <property type="project" value="UniProtKB-EC"/>
</dbReference>
<dbReference type="CDD" id="cd13216">
    <property type="entry name" value="PH-GRAM2_AGT26"/>
    <property type="match status" value="1"/>
</dbReference>
<dbReference type="Pfam" id="PF06722">
    <property type="entry name" value="EryCIII-like_C"/>
    <property type="match status" value="1"/>
</dbReference>
<dbReference type="InterPro" id="IPR050426">
    <property type="entry name" value="Glycosyltransferase_28"/>
</dbReference>
<accession>A0A427YNC9</accession>
<keyword evidence="12" id="KW-0756">Sterol biosynthesis</keyword>
<feature type="compositionally biased region" description="Basic and acidic residues" evidence="20">
    <location>
        <begin position="151"/>
        <end position="162"/>
    </location>
</feature>
<dbReference type="GO" id="GO:0016126">
    <property type="term" value="P:sterol biosynthetic process"/>
    <property type="evidence" value="ECO:0007669"/>
    <property type="project" value="UniProtKB-KW"/>
</dbReference>
<dbReference type="PANTHER" id="PTHR48050:SF25">
    <property type="entry name" value="STEROL 3-BETA-GLUCOSYLTRANSFERASE"/>
    <property type="match status" value="1"/>
</dbReference>
<keyword evidence="13" id="KW-0443">Lipid metabolism</keyword>
<dbReference type="OrthoDB" id="10261837at2759"/>
<evidence type="ECO:0000256" key="14">
    <source>
        <dbReference type="ARBA" id="ARBA00023136"/>
    </source>
</evidence>
<dbReference type="SUPFAM" id="SSF50729">
    <property type="entry name" value="PH domain-like"/>
    <property type="match status" value="1"/>
</dbReference>
<keyword evidence="14" id="KW-0472">Membrane</keyword>
<dbReference type="EMBL" id="RSCD01000005">
    <property type="protein sequence ID" value="RSH92583.1"/>
    <property type="molecule type" value="Genomic_DNA"/>
</dbReference>
<dbReference type="GO" id="GO:0016020">
    <property type="term" value="C:membrane"/>
    <property type="evidence" value="ECO:0007669"/>
    <property type="project" value="UniProtKB-SubCell"/>
</dbReference>
<evidence type="ECO:0000256" key="5">
    <source>
        <dbReference type="ARBA" id="ARBA00017894"/>
    </source>
</evidence>
<evidence type="ECO:0000256" key="19">
    <source>
        <dbReference type="ARBA" id="ARBA00049453"/>
    </source>
</evidence>
<feature type="compositionally biased region" description="Polar residues" evidence="20">
    <location>
        <begin position="893"/>
        <end position="903"/>
    </location>
</feature>
<sequence>MSEHDQSTRSQSQLQSQSPSPSPAPVEPQRSNSSEAARFKPLFETEATAPTPDSHRPTPPPAHPHAQEFVNLAAKHVFPGRPTPPAEGEEEESKDVTREASLPKSQGGDQEDAGSRGERQEPIIAGTPLDEMPPATEGPLAGQGLLSLQPRKPEEKRGDSGDTLKPSIPTIHQPVAEEDEEAVQTESDMGASRPGSAGEGVRPGFPAVTHEMGSVSGSQAPSLHLLAPCIVPADRLRLPSFDVCTGVAEFARVLPLILILHSSLRSSGNHADECFLLSYLRPAIDLLHNPVPMPLQSFRRKVRMGASALVSALNALPWEGEDEESSSSEDEEAPRRRMGASMAPRRTFRPKISRLHSSLHTIRPMGHATPPEDDMVEVPSVTQYSDHPLRFPFRENTIARRARSPGINELNYQFAQGRRRAASDLGNNAPDVAGLRVAGDERTPSEGSVGSIGPEERRLVEERVAAEEDIAHDEEREEIQRFHPDALDLGPVIEGQGDKLSEANVQAALREGEEGQEELIEERMDINPAEKQRVRREKLAERLMEVFGLEKREEVLEEMRCWLLRSVMLKGYMYLTRRHICFFAHMPDRENLVVKTGPLYKRSRTKLNTKYWVVLKNDVLSWFESTADPYFPKGNVSLQYASSCEAVDETRFKLRTSERKYTFSADTEATRDEWVKAIQKVMFRTQHEGESIKLIIPLEAVLEVDRAPTLEFAETIEIKCVDPEDQMSVDSYFFASFHDNEHAFSSIKRLIDERPSAELPRVSSNLSVRSTGEGTMHKRADSDTSIATVGLKKLGSVLKPFMRSSDKVDDTDADKDKEEKRSDKGLSILRARAQKQPHDSLETVRVDDAQAIVDDEEDGGYPPRQTGKPPPGMQDEGRSWTPGWIAKPASRIFGSSPSKSSLGKTPPDDRSNSTGIASTPSTRSARHRQEVVTEVVEPIAPQGDEEESEDEDLSIGHERGFKGPRLSFASTASATSEMTKTKSDYSLMEKSETGHREDEETAKKFRSVFSLNEKEELIDHFPGYLYRVLPVSGRFFVSTNYFCFRSSQLLYKTKMIIPIRDLYGLKAQKAFRFGHSGLIVVIKGHEELFLEFSSSRRRKACVALLEERMEEVRLRSERGEADPAKLEARIMEDLDETAPLERRQSIPPVSPSPMFGSTTSTFLEFKPDPMKITCLTIGSRGDVQPYIALCKGLQAEGHSTRIATHGEYKDWVEGHGIEFASVGGDPAELMQMCVDNGMFTVSFLKEGIQKFRGWLDDLLQSSWEACQGSELLIESPSAMGGIHIAEALQIPYFRAFTMPWTRTRAYPHAFAVPEHRRGGSYNYMTYTMFDQVFWRAIAGQINRFRKHVMGIDSTTFDRLEQHKAPFLYNFSPAVVPPPLDWTEWIHVTGYWFLENAEERAAKDKDWNPPEGLVEFIDGAHEKGHKVVYIGFGSIVVSDPQEMTRCVVDAVKESGVYAILSKGWSDRGSKAKGETGDSEGADGIKYPPEIFSIDSIDHTWLFPKIDAACHHGGAGTTGASLRAGIPTVIKPFFGDQSFWAERVESLNVGSAVRKLTSESLAEALRKATSDEKQIAKAKVVGEMIRKENGVMRAIEAVYRDLEYAKSLVKPRVSDSSDDQNKDKNQEKEKERHPTHPLDKVSSLLAPLSHTDIIPSLSKVRSRRRSSGAGSSKRPDTRIQATLHDGKAHEKRGSVGGGARMSVSNSTTSDVSGSEESWDVVSDGARSRSESLLGSPPIGSF</sequence>
<dbReference type="InterPro" id="IPR048066">
    <property type="entry name" value="ATG26_PH_GRAM1"/>
</dbReference>
<gene>
    <name evidence="22" type="primary">ATG26_2</name>
    <name evidence="22" type="ORF">EHS25_008028</name>
</gene>
<reference evidence="22 23" key="1">
    <citation type="submission" date="2018-11" db="EMBL/GenBank/DDBJ databases">
        <title>Genome sequence of Saitozyma podzolica DSM 27192.</title>
        <authorList>
            <person name="Aliyu H."/>
            <person name="Gorte O."/>
            <person name="Ochsenreither K."/>
        </authorList>
    </citation>
    <scope>NUCLEOTIDE SEQUENCE [LARGE SCALE GENOMIC DNA]</scope>
    <source>
        <strain evidence="22 23">DSM 27192</strain>
    </source>
</reference>
<comment type="catalytic activity">
    <reaction evidence="19">
        <text>a sterol + UDP-alpha-D-glucose = a sterol 3-beta-D-glucoside + UDP + H(+)</text>
        <dbReference type="Rhea" id="RHEA:22724"/>
        <dbReference type="ChEBI" id="CHEBI:15378"/>
        <dbReference type="ChEBI" id="CHEBI:15889"/>
        <dbReference type="ChEBI" id="CHEBI:37424"/>
        <dbReference type="ChEBI" id="CHEBI:58223"/>
        <dbReference type="ChEBI" id="CHEBI:58885"/>
        <dbReference type="EC" id="2.4.1.173"/>
    </reaction>
    <physiologicalReaction direction="left-to-right" evidence="19">
        <dbReference type="Rhea" id="RHEA:22725"/>
    </physiologicalReaction>
</comment>
<feature type="compositionally biased region" description="Acidic residues" evidence="20">
    <location>
        <begin position="320"/>
        <end position="332"/>
    </location>
</feature>
<dbReference type="InterPro" id="IPR011993">
    <property type="entry name" value="PH-like_dom_sf"/>
</dbReference>
<dbReference type="FunFam" id="2.30.29.30:FF:000303">
    <property type="entry name" value="Sterol 3-beta-glucosyltransferase"/>
    <property type="match status" value="1"/>
</dbReference>
<feature type="region of interest" description="Disordered" evidence="20">
    <location>
        <begin position="804"/>
        <end position="999"/>
    </location>
</feature>
<evidence type="ECO:0000256" key="15">
    <source>
        <dbReference type="ARBA" id="ARBA00023166"/>
    </source>
</evidence>
<dbReference type="SMART" id="SM00233">
    <property type="entry name" value="PH"/>
    <property type="match status" value="1"/>
</dbReference>
<feature type="compositionally biased region" description="Basic and acidic residues" evidence="20">
    <location>
        <begin position="1610"/>
        <end position="1637"/>
    </location>
</feature>
<feature type="region of interest" description="Disordered" evidence="20">
    <location>
        <begin position="1"/>
        <end position="204"/>
    </location>
</feature>
<feature type="compositionally biased region" description="Low complexity" evidence="20">
    <location>
        <begin position="8"/>
        <end position="19"/>
    </location>
</feature>
<dbReference type="InterPro" id="IPR010610">
    <property type="entry name" value="EryCIII-like_C"/>
</dbReference>
<evidence type="ECO:0000256" key="18">
    <source>
        <dbReference type="ARBA" id="ARBA00047886"/>
    </source>
</evidence>
<feature type="compositionally biased region" description="Basic and acidic residues" evidence="20">
    <location>
        <begin position="836"/>
        <end position="848"/>
    </location>
</feature>
<feature type="compositionally biased region" description="Polar residues" evidence="20">
    <location>
        <begin position="912"/>
        <end position="923"/>
    </location>
</feature>
<dbReference type="InterPro" id="IPR004276">
    <property type="entry name" value="GlycoTrans_28_N"/>
</dbReference>
<keyword evidence="10" id="KW-0677">Repeat</keyword>
<dbReference type="PANTHER" id="PTHR48050">
    <property type="entry name" value="STEROL 3-BETA-GLUCOSYLTRANSFERASE"/>
    <property type="match status" value="1"/>
</dbReference>
<keyword evidence="16" id="KW-0753">Steroid metabolism</keyword>
<feature type="compositionally biased region" description="Acidic residues" evidence="20">
    <location>
        <begin position="943"/>
        <end position="953"/>
    </location>
</feature>
<organism evidence="22 23">
    <name type="scientific">Saitozyma podzolica</name>
    <dbReference type="NCBI Taxonomy" id="1890683"/>
    <lineage>
        <taxon>Eukaryota</taxon>
        <taxon>Fungi</taxon>
        <taxon>Dikarya</taxon>
        <taxon>Basidiomycota</taxon>
        <taxon>Agaricomycotina</taxon>
        <taxon>Tremellomycetes</taxon>
        <taxon>Tremellales</taxon>
        <taxon>Trimorphomycetaceae</taxon>
        <taxon>Saitozyma</taxon>
    </lineage>
</organism>
<dbReference type="Proteomes" id="UP000279259">
    <property type="component" value="Unassembled WGS sequence"/>
</dbReference>
<dbReference type="FunFam" id="2.30.29.30:FF:000391">
    <property type="entry name" value="Sterol 3-beta-glucosyltransferase"/>
    <property type="match status" value="1"/>
</dbReference>
<evidence type="ECO:0000256" key="7">
    <source>
        <dbReference type="ARBA" id="ARBA00022516"/>
    </source>
</evidence>
<dbReference type="GO" id="GO:0005737">
    <property type="term" value="C:cytoplasm"/>
    <property type="evidence" value="ECO:0007669"/>
    <property type="project" value="UniProtKB-SubCell"/>
</dbReference>
<evidence type="ECO:0000256" key="2">
    <source>
        <dbReference type="ARBA" id="ARBA00004496"/>
    </source>
</evidence>
<evidence type="ECO:0000256" key="4">
    <source>
        <dbReference type="ARBA" id="ARBA00012650"/>
    </source>
</evidence>
<comment type="subcellular location">
    <subcellularLocation>
        <location evidence="2">Cytoplasm</location>
    </subcellularLocation>
    <subcellularLocation>
        <location evidence="1">Membrane</location>
        <topology evidence="1">Peripheral membrane protein</topology>
    </subcellularLocation>
</comment>
<feature type="compositionally biased region" description="Basic and acidic residues" evidence="20">
    <location>
        <begin position="979"/>
        <end position="999"/>
    </location>
</feature>
<keyword evidence="15" id="KW-1207">Sterol metabolism</keyword>
<evidence type="ECO:0000256" key="9">
    <source>
        <dbReference type="ARBA" id="ARBA00022679"/>
    </source>
</evidence>
<protein>
    <recommendedName>
        <fullName evidence="5">Sterol 3-beta-glucosyltransferase</fullName>
        <ecNumber evidence="4">2.4.1.173</ecNumber>
    </recommendedName>
    <alternativeName>
        <fullName evidence="17">Autophagy-related protein 26</fullName>
    </alternativeName>
</protein>
<evidence type="ECO:0000256" key="6">
    <source>
        <dbReference type="ARBA" id="ARBA00022490"/>
    </source>
</evidence>
<dbReference type="GO" id="GO:0005975">
    <property type="term" value="P:carbohydrate metabolic process"/>
    <property type="evidence" value="ECO:0007669"/>
    <property type="project" value="InterPro"/>
</dbReference>
<dbReference type="Pfam" id="PF02893">
    <property type="entry name" value="GRAM"/>
    <property type="match status" value="1"/>
</dbReference>
<dbReference type="InterPro" id="IPR048065">
    <property type="entry name" value="ATG26_PH_GRAM2"/>
</dbReference>
<dbReference type="Gene3D" id="3.40.50.2000">
    <property type="entry name" value="Glycogen Phosphorylase B"/>
    <property type="match status" value="2"/>
</dbReference>
<feature type="compositionally biased region" description="Polar residues" evidence="20">
    <location>
        <begin position="1700"/>
        <end position="1713"/>
    </location>
</feature>
<dbReference type="EC" id="2.4.1.173" evidence="4"/>
<dbReference type="CDD" id="cd13215">
    <property type="entry name" value="PH-GRAM1_AGT26"/>
    <property type="match status" value="1"/>
</dbReference>
<evidence type="ECO:0000313" key="23">
    <source>
        <dbReference type="Proteomes" id="UP000279259"/>
    </source>
</evidence>
<feature type="region of interest" description="Disordered" evidence="20">
    <location>
        <begin position="1608"/>
        <end position="1739"/>
    </location>
</feature>
<dbReference type="InterPro" id="IPR002213">
    <property type="entry name" value="UDP_glucos_trans"/>
</dbReference>
<feature type="compositionally biased region" description="Polar residues" evidence="20">
    <location>
        <begin position="968"/>
        <end position="978"/>
    </location>
</feature>
<evidence type="ECO:0000259" key="21">
    <source>
        <dbReference type="PROSITE" id="PS50003"/>
    </source>
</evidence>
<evidence type="ECO:0000256" key="3">
    <source>
        <dbReference type="ARBA" id="ARBA00006962"/>
    </source>
</evidence>
<evidence type="ECO:0000256" key="13">
    <source>
        <dbReference type="ARBA" id="ARBA00023098"/>
    </source>
</evidence>
<dbReference type="SMART" id="SM00568">
    <property type="entry name" value="GRAM"/>
    <property type="match status" value="2"/>
</dbReference>
<evidence type="ECO:0000256" key="10">
    <source>
        <dbReference type="ARBA" id="ARBA00022737"/>
    </source>
</evidence>
<evidence type="ECO:0000256" key="8">
    <source>
        <dbReference type="ARBA" id="ARBA00022676"/>
    </source>
</evidence>
<keyword evidence="11" id="KW-0752">Steroid biosynthesis</keyword>
<evidence type="ECO:0000313" key="22">
    <source>
        <dbReference type="EMBL" id="RSH92583.1"/>
    </source>
</evidence>